<protein>
    <submittedName>
        <fullName evidence="12">Phosphomannomutase</fullName>
    </submittedName>
</protein>
<dbReference type="Gene3D" id="3.40.120.10">
    <property type="entry name" value="Alpha-D-Glucose-1,6-Bisphosphate, subunit A, domain 3"/>
    <property type="match status" value="3"/>
</dbReference>
<feature type="domain" description="Alpha-D-phosphohexomutase alpha/beta/alpha" evidence="9">
    <location>
        <begin position="13"/>
        <end position="134"/>
    </location>
</feature>
<comment type="caution">
    <text evidence="12">The sequence shown here is derived from an EMBL/GenBank/DDBJ whole genome shotgun (WGS) entry which is preliminary data.</text>
</comment>
<evidence type="ECO:0000259" key="10">
    <source>
        <dbReference type="Pfam" id="PF02879"/>
    </source>
</evidence>
<dbReference type="Pfam" id="PF02879">
    <property type="entry name" value="PGM_PMM_II"/>
    <property type="match status" value="1"/>
</dbReference>
<feature type="domain" description="Alpha-D-phosphohexomutase alpha/beta/alpha" evidence="10">
    <location>
        <begin position="165"/>
        <end position="262"/>
    </location>
</feature>
<evidence type="ECO:0000256" key="5">
    <source>
        <dbReference type="ARBA" id="ARBA00022842"/>
    </source>
</evidence>
<dbReference type="PANTHER" id="PTHR42946">
    <property type="entry name" value="PHOSPHOHEXOSE MUTASE"/>
    <property type="match status" value="1"/>
</dbReference>
<dbReference type="InterPro" id="IPR005846">
    <property type="entry name" value="A-D-PHexomutase_a/b/a-III"/>
</dbReference>
<evidence type="ECO:0000256" key="1">
    <source>
        <dbReference type="ARBA" id="ARBA00001946"/>
    </source>
</evidence>
<name>A0ABV7VL81_9PROT</name>
<organism evidence="12 13">
    <name type="scientific">Ferrovibrio xuzhouensis</name>
    <dbReference type="NCBI Taxonomy" id="1576914"/>
    <lineage>
        <taxon>Bacteria</taxon>
        <taxon>Pseudomonadati</taxon>
        <taxon>Pseudomonadota</taxon>
        <taxon>Alphaproteobacteria</taxon>
        <taxon>Rhodospirillales</taxon>
        <taxon>Rhodospirillaceae</taxon>
        <taxon>Ferrovibrio</taxon>
    </lineage>
</organism>
<feature type="domain" description="Alpha-D-phosphohexomutase C-terminal" evidence="8">
    <location>
        <begin position="419"/>
        <end position="469"/>
    </location>
</feature>
<evidence type="ECO:0000256" key="2">
    <source>
        <dbReference type="ARBA" id="ARBA00010231"/>
    </source>
</evidence>
<comment type="similarity">
    <text evidence="2 7">Belongs to the phosphohexose mutase family.</text>
</comment>
<keyword evidence="13" id="KW-1185">Reference proteome</keyword>
<evidence type="ECO:0000256" key="4">
    <source>
        <dbReference type="ARBA" id="ARBA00022723"/>
    </source>
</evidence>
<dbReference type="EMBL" id="JBHRYJ010000008">
    <property type="protein sequence ID" value="MFC3678311.1"/>
    <property type="molecule type" value="Genomic_DNA"/>
</dbReference>
<dbReference type="InterPro" id="IPR016066">
    <property type="entry name" value="A-D-PHexomutase_CS"/>
</dbReference>
<dbReference type="Gene3D" id="3.30.310.50">
    <property type="entry name" value="Alpha-D-phosphohexomutase, C-terminal domain"/>
    <property type="match status" value="1"/>
</dbReference>
<evidence type="ECO:0000256" key="7">
    <source>
        <dbReference type="RuleBase" id="RU004326"/>
    </source>
</evidence>
<dbReference type="SUPFAM" id="SSF53738">
    <property type="entry name" value="Phosphoglucomutase, first 3 domains"/>
    <property type="match status" value="3"/>
</dbReference>
<evidence type="ECO:0000259" key="11">
    <source>
        <dbReference type="Pfam" id="PF02880"/>
    </source>
</evidence>
<reference evidence="13" key="1">
    <citation type="journal article" date="2019" name="Int. J. Syst. Evol. Microbiol.">
        <title>The Global Catalogue of Microorganisms (GCM) 10K type strain sequencing project: providing services to taxonomists for standard genome sequencing and annotation.</title>
        <authorList>
            <consortium name="The Broad Institute Genomics Platform"/>
            <consortium name="The Broad Institute Genome Sequencing Center for Infectious Disease"/>
            <person name="Wu L."/>
            <person name="Ma J."/>
        </authorList>
    </citation>
    <scope>NUCLEOTIDE SEQUENCE [LARGE SCALE GENOMIC DNA]</scope>
    <source>
        <strain evidence="13">KCTC 42182</strain>
    </source>
</reference>
<evidence type="ECO:0000259" key="8">
    <source>
        <dbReference type="Pfam" id="PF00408"/>
    </source>
</evidence>
<gene>
    <name evidence="12" type="ORF">ACFOOQ_22390</name>
</gene>
<keyword evidence="5 7" id="KW-0460">Magnesium</keyword>
<dbReference type="InterPro" id="IPR050060">
    <property type="entry name" value="Phosphoglucosamine_mutase"/>
</dbReference>
<dbReference type="InterPro" id="IPR005845">
    <property type="entry name" value="A-D-PHexomutase_a/b/a-II"/>
</dbReference>
<dbReference type="Proteomes" id="UP001595711">
    <property type="component" value="Unassembled WGS sequence"/>
</dbReference>
<dbReference type="Pfam" id="PF02880">
    <property type="entry name" value="PGM_PMM_III"/>
    <property type="match status" value="1"/>
</dbReference>
<sequence>MTSTLQSGFPQVAFGTSGVRALVADLTLEAVSAYVFAFVERMRQAGGLADGGAVAVAMDLRPSSPAIARAVCQTLRHLGHGVVFLGTLPTPALALHCLSAVMPGMVVTGSHIPFDRNGIKFYGPTGEILKEDEQAMATLPLPADRSYVPSTSAALPKAAAEASRRYVERYIGFFGAGALRGLRIGLYQHSAVGRDVTLAILEGLGATALPLARSDTFVPIDTEAVGAADLAQARQWCAESGLDAVVSTDGDGDRPLVFDADGNFIRGDLLGLICARALGIQALAVPVSCNTAIEQAGVFRRVARTRIGSPYVIAGMNDLLATGEGSVAGFEANGGFLLASSLPGLEALPTRDAILPMISILAATVQARRSLADLVADLPPRFTHSDRIQDVPNAVSRTLLARLTDDAAFRAEVFVFKGGIAGLDTTDGVRLTFADGDIVHLRASGNAPELRCYAEAGSYRQATQLCDSTLERVV</sequence>
<comment type="cofactor">
    <cofactor evidence="1">
        <name>Mg(2+)</name>
        <dbReference type="ChEBI" id="CHEBI:18420"/>
    </cofactor>
</comment>
<evidence type="ECO:0000256" key="3">
    <source>
        <dbReference type="ARBA" id="ARBA00022553"/>
    </source>
</evidence>
<evidence type="ECO:0000313" key="13">
    <source>
        <dbReference type="Proteomes" id="UP001595711"/>
    </source>
</evidence>
<dbReference type="PANTHER" id="PTHR42946:SF1">
    <property type="entry name" value="PHOSPHOGLUCOMUTASE (ALPHA-D-GLUCOSE-1,6-BISPHOSPHATE-DEPENDENT)"/>
    <property type="match status" value="1"/>
</dbReference>
<keyword evidence="6" id="KW-0413">Isomerase</keyword>
<dbReference type="Pfam" id="PF02878">
    <property type="entry name" value="PGM_PMM_I"/>
    <property type="match status" value="1"/>
</dbReference>
<dbReference type="Pfam" id="PF00408">
    <property type="entry name" value="PGM_PMM_IV"/>
    <property type="match status" value="1"/>
</dbReference>
<dbReference type="CDD" id="cd03088">
    <property type="entry name" value="ManB"/>
    <property type="match status" value="1"/>
</dbReference>
<feature type="domain" description="Alpha-D-phosphohexomutase alpha/beta/alpha" evidence="11">
    <location>
        <begin position="267"/>
        <end position="382"/>
    </location>
</feature>
<dbReference type="RefSeq" id="WP_379729935.1">
    <property type="nucleotide sequence ID" value="NZ_JBHRYJ010000008.1"/>
</dbReference>
<evidence type="ECO:0000259" key="9">
    <source>
        <dbReference type="Pfam" id="PF02878"/>
    </source>
</evidence>
<dbReference type="InterPro" id="IPR016055">
    <property type="entry name" value="A-D-PHexomutase_a/b/a-I/II/III"/>
</dbReference>
<dbReference type="InterPro" id="IPR005843">
    <property type="entry name" value="A-D-PHexomutase_C"/>
</dbReference>
<keyword evidence="4 7" id="KW-0479">Metal-binding</keyword>
<evidence type="ECO:0000313" key="12">
    <source>
        <dbReference type="EMBL" id="MFC3678311.1"/>
    </source>
</evidence>
<accession>A0ABV7VL81</accession>
<dbReference type="InterPro" id="IPR005844">
    <property type="entry name" value="A-D-PHexomutase_a/b/a-I"/>
</dbReference>
<dbReference type="InterPro" id="IPR036900">
    <property type="entry name" value="A-D-PHexomutase_C_sf"/>
</dbReference>
<proteinExistence type="inferred from homology"/>
<evidence type="ECO:0000256" key="6">
    <source>
        <dbReference type="ARBA" id="ARBA00023235"/>
    </source>
</evidence>
<dbReference type="PROSITE" id="PS00710">
    <property type="entry name" value="PGM_PMM"/>
    <property type="match status" value="1"/>
</dbReference>
<dbReference type="SUPFAM" id="SSF55957">
    <property type="entry name" value="Phosphoglucomutase, C-terminal domain"/>
    <property type="match status" value="1"/>
</dbReference>
<keyword evidence="3" id="KW-0597">Phosphoprotein</keyword>